<dbReference type="PANTHER" id="PTHR10924">
    <property type="entry name" value="MAJOR FACILITATOR SUPERFAMILY PROTEIN-RELATED"/>
    <property type="match status" value="1"/>
</dbReference>
<evidence type="ECO:0000256" key="1">
    <source>
        <dbReference type="ARBA" id="ARBA00004141"/>
    </source>
</evidence>
<feature type="transmembrane region" description="Helical" evidence="6">
    <location>
        <begin position="388"/>
        <end position="406"/>
    </location>
</feature>
<feature type="transmembrane region" description="Helical" evidence="6">
    <location>
        <begin position="576"/>
        <end position="596"/>
    </location>
</feature>
<evidence type="ECO:0000313" key="8">
    <source>
        <dbReference type="Proteomes" id="UP000887572"/>
    </source>
</evidence>
<evidence type="ECO:0000313" key="9">
    <source>
        <dbReference type="WBParaSite" id="Gr19_v10_g13182.t2"/>
    </source>
</evidence>
<accession>A0A914H304</accession>
<keyword evidence="2 6" id="KW-0812">Transmembrane</keyword>
<dbReference type="Gene3D" id="1.20.1250.20">
    <property type="entry name" value="MFS general substrate transporter like domains"/>
    <property type="match status" value="1"/>
</dbReference>
<feature type="compositionally biased region" description="Basic and acidic residues" evidence="5">
    <location>
        <begin position="273"/>
        <end position="285"/>
    </location>
</feature>
<keyword evidence="8" id="KW-1185">Reference proteome</keyword>
<dbReference type="CDD" id="cd17398">
    <property type="entry name" value="MFS_FLVCR_like"/>
    <property type="match status" value="1"/>
</dbReference>
<feature type="transmembrane region" description="Helical" evidence="6">
    <location>
        <begin position="667"/>
        <end position="689"/>
    </location>
</feature>
<reference evidence="9" key="1">
    <citation type="submission" date="2022-11" db="UniProtKB">
        <authorList>
            <consortium name="WormBaseParasite"/>
        </authorList>
    </citation>
    <scope>IDENTIFICATION</scope>
</reference>
<feature type="transmembrane region" description="Helical" evidence="6">
    <location>
        <begin position="512"/>
        <end position="540"/>
    </location>
</feature>
<evidence type="ECO:0000259" key="7">
    <source>
        <dbReference type="PROSITE" id="PS50850"/>
    </source>
</evidence>
<protein>
    <submittedName>
        <fullName evidence="9">Major facilitator superfamily (MFS) profile domain-containing protein</fullName>
    </submittedName>
</protein>
<evidence type="ECO:0000256" key="2">
    <source>
        <dbReference type="ARBA" id="ARBA00022692"/>
    </source>
</evidence>
<organism evidence="8 9">
    <name type="scientific">Globodera rostochiensis</name>
    <name type="common">Golden nematode worm</name>
    <name type="synonym">Heterodera rostochiensis</name>
    <dbReference type="NCBI Taxonomy" id="31243"/>
    <lineage>
        <taxon>Eukaryota</taxon>
        <taxon>Metazoa</taxon>
        <taxon>Ecdysozoa</taxon>
        <taxon>Nematoda</taxon>
        <taxon>Chromadorea</taxon>
        <taxon>Rhabditida</taxon>
        <taxon>Tylenchina</taxon>
        <taxon>Tylenchomorpha</taxon>
        <taxon>Tylenchoidea</taxon>
        <taxon>Heteroderidae</taxon>
        <taxon>Heteroderinae</taxon>
        <taxon>Globodera</taxon>
    </lineage>
</organism>
<dbReference type="InterPro" id="IPR049680">
    <property type="entry name" value="FLVCR1-2_SLC49-like"/>
</dbReference>
<feature type="transmembrane region" description="Helical" evidence="6">
    <location>
        <begin position="603"/>
        <end position="623"/>
    </location>
</feature>
<dbReference type="InterPro" id="IPR036259">
    <property type="entry name" value="MFS_trans_sf"/>
</dbReference>
<evidence type="ECO:0000256" key="5">
    <source>
        <dbReference type="SAM" id="MobiDB-lite"/>
    </source>
</evidence>
<feature type="region of interest" description="Disordered" evidence="5">
    <location>
        <begin position="1"/>
        <end position="21"/>
    </location>
</feature>
<dbReference type="GO" id="GO:0097037">
    <property type="term" value="P:heme export"/>
    <property type="evidence" value="ECO:0007669"/>
    <property type="project" value="TreeGrafter"/>
</dbReference>
<name>A0A914H304_GLORO</name>
<dbReference type="InterPro" id="IPR020846">
    <property type="entry name" value="MFS_dom"/>
</dbReference>
<dbReference type="PROSITE" id="PS50850">
    <property type="entry name" value="MFS"/>
    <property type="match status" value="1"/>
</dbReference>
<dbReference type="GO" id="GO:0020037">
    <property type="term" value="F:heme binding"/>
    <property type="evidence" value="ECO:0007669"/>
    <property type="project" value="TreeGrafter"/>
</dbReference>
<feature type="compositionally biased region" description="Polar residues" evidence="5">
    <location>
        <begin position="254"/>
        <end position="272"/>
    </location>
</feature>
<feature type="transmembrane region" description="Helical" evidence="6">
    <location>
        <begin position="296"/>
        <end position="319"/>
    </location>
</feature>
<feature type="transmembrane region" description="Helical" evidence="6">
    <location>
        <begin position="418"/>
        <end position="443"/>
    </location>
</feature>
<dbReference type="SUPFAM" id="SSF103473">
    <property type="entry name" value="MFS general substrate transporter"/>
    <property type="match status" value="1"/>
</dbReference>
<sequence>MSAGEGELTDHSLPNEVKSDRLPPSPIVRSFTYQFYLQKRSDDMCGQLAAEEIPKTVKARNDIFCLWTALNKIFTTIGQHHVDAAAFLLFFVHSFSDTNSLYPFESYYSRQTVAPRPIRRWLPFSVSGSQHQLIGYHFMVFAYSSRTANYSSHSALSQSHKSIQPIDILLFRNRPACYQTVPLTKCSCEIEQMAPRTNCTLTHSPSFSGGMAALSDEDSDIETGAKRRLTNSDSPEEQLQRRLTNSDSPEEQLHQQGQLKVQGNGVSCTTRSDVNEQRRHADGSVDEQTRVYTKRYAILGMFILLSASNAMQWIEYSIIAHIISAYYGVSYSAVDWTSMIYMLTYMILMFPGSWFLEKFGLRKSILIGACGNCFGAWLKILSTAPDRFWLTFIVGSSQVFILGIPPRLAAVWFGPEQVSTACAAGVFGNQLGIAIGFVLPPWLVHEKHVTFDLTVLFLISALTNTVIFLIIILFFEERPLVPPSVAQIQALDQSSDQNFFRSVRKLISNPNFVLLVITYGINVGVFYAISTLLSQMVLFFNPTAQEAVGTCGVLIVLSGMLGSVTCGYILDKSHHFKATTLVVYLFSFFGMVLFTLTLAKVPIWGLFIISILLGFFMTGYLPLGFEFAAELTFPIAEGTTSGLLNGSAQAFGIGMTFGMGLVMQSLSIFWCNFIMSFFLLIGFLLTAIIKSDLRRQRAHNQQQQRTETG</sequence>
<dbReference type="Pfam" id="PF07690">
    <property type="entry name" value="MFS_1"/>
    <property type="match status" value="1"/>
</dbReference>
<dbReference type="GO" id="GO:0015232">
    <property type="term" value="F:heme transmembrane transporter activity"/>
    <property type="evidence" value="ECO:0007669"/>
    <property type="project" value="TreeGrafter"/>
</dbReference>
<evidence type="ECO:0000256" key="4">
    <source>
        <dbReference type="ARBA" id="ARBA00023136"/>
    </source>
</evidence>
<proteinExistence type="predicted"/>
<comment type="subcellular location">
    <subcellularLocation>
        <location evidence="1">Membrane</location>
        <topology evidence="1">Multi-pass membrane protein</topology>
    </subcellularLocation>
</comment>
<evidence type="ECO:0000256" key="6">
    <source>
        <dbReference type="SAM" id="Phobius"/>
    </source>
</evidence>
<keyword evidence="3 6" id="KW-1133">Transmembrane helix</keyword>
<evidence type="ECO:0000256" key="3">
    <source>
        <dbReference type="ARBA" id="ARBA00022989"/>
    </source>
</evidence>
<feature type="transmembrane region" description="Helical" evidence="6">
    <location>
        <begin position="547"/>
        <end position="570"/>
    </location>
</feature>
<feature type="transmembrane region" description="Helical" evidence="6">
    <location>
        <begin position="455"/>
        <end position="475"/>
    </location>
</feature>
<dbReference type="WBParaSite" id="Gr19_v10_g13182.t2">
    <property type="protein sequence ID" value="Gr19_v10_g13182.t2"/>
    <property type="gene ID" value="Gr19_v10_g13182"/>
</dbReference>
<dbReference type="PANTHER" id="PTHR10924:SF4">
    <property type="entry name" value="GH15861P"/>
    <property type="match status" value="1"/>
</dbReference>
<dbReference type="Proteomes" id="UP000887572">
    <property type="component" value="Unplaced"/>
</dbReference>
<feature type="domain" description="Major facilitator superfamily (MFS) profile" evidence="7">
    <location>
        <begin position="293"/>
        <end position="694"/>
    </location>
</feature>
<feature type="region of interest" description="Disordered" evidence="5">
    <location>
        <begin position="227"/>
        <end position="285"/>
    </location>
</feature>
<dbReference type="InterPro" id="IPR011701">
    <property type="entry name" value="MFS"/>
</dbReference>
<keyword evidence="4 6" id="KW-0472">Membrane</keyword>
<dbReference type="GO" id="GO:0016020">
    <property type="term" value="C:membrane"/>
    <property type="evidence" value="ECO:0007669"/>
    <property type="project" value="UniProtKB-SubCell"/>
</dbReference>
<dbReference type="AlphaFoldDB" id="A0A914H304"/>